<name>A0A6J4HUL8_9BACT</name>
<feature type="region of interest" description="Disordered" evidence="1">
    <location>
        <begin position="39"/>
        <end position="68"/>
    </location>
</feature>
<proteinExistence type="predicted"/>
<dbReference type="EMBL" id="CADCTA010000053">
    <property type="protein sequence ID" value="CAA9232294.1"/>
    <property type="molecule type" value="Genomic_DNA"/>
</dbReference>
<keyword evidence="3" id="KW-0732">Signal</keyword>
<feature type="chain" id="PRO_5026774475" evidence="3">
    <location>
        <begin position="34"/>
        <end position="151"/>
    </location>
</feature>
<gene>
    <name evidence="4" type="ORF">AVDCRST_MAG42-1195</name>
</gene>
<reference evidence="4" key="1">
    <citation type="submission" date="2020-02" db="EMBL/GenBank/DDBJ databases">
        <authorList>
            <person name="Meier V. D."/>
        </authorList>
    </citation>
    <scope>NUCLEOTIDE SEQUENCE</scope>
    <source>
        <strain evidence="4">AVDCRST_MAG42</strain>
    </source>
</reference>
<protein>
    <submittedName>
        <fullName evidence="4">Uncharacterized protein</fullName>
    </submittedName>
</protein>
<feature type="signal peptide" evidence="3">
    <location>
        <begin position="1"/>
        <end position="33"/>
    </location>
</feature>
<evidence type="ECO:0000256" key="3">
    <source>
        <dbReference type="SAM" id="SignalP"/>
    </source>
</evidence>
<keyword evidence="2" id="KW-0472">Membrane</keyword>
<keyword evidence="2" id="KW-1133">Transmembrane helix</keyword>
<evidence type="ECO:0000313" key="4">
    <source>
        <dbReference type="EMBL" id="CAA9232294.1"/>
    </source>
</evidence>
<dbReference type="AlphaFoldDB" id="A0A6J4HUL8"/>
<feature type="region of interest" description="Disordered" evidence="1">
    <location>
        <begin position="128"/>
        <end position="151"/>
    </location>
</feature>
<feature type="compositionally biased region" description="Pro residues" evidence="1">
    <location>
        <begin position="51"/>
        <end position="61"/>
    </location>
</feature>
<organism evidence="4">
    <name type="scientific">uncultured Chthoniobacterales bacterium</name>
    <dbReference type="NCBI Taxonomy" id="1836801"/>
    <lineage>
        <taxon>Bacteria</taxon>
        <taxon>Pseudomonadati</taxon>
        <taxon>Verrucomicrobiota</taxon>
        <taxon>Spartobacteria</taxon>
        <taxon>Chthoniobacterales</taxon>
        <taxon>environmental samples</taxon>
    </lineage>
</organism>
<sequence length="151" mass="15658">MGLIATSRNVSKARRLYYAALLGCALILAPALAALPPPSPSPPVFQDRPFGPKPAPTPPRPSVVQSDAPRPIPRSWIVAGAAIGALGGAALLFFAFRAWRMARLFGRQYRFPVSGNVALRLGGERSGGLSATASFGKNAPPSGAASKPKDA</sequence>
<evidence type="ECO:0000256" key="1">
    <source>
        <dbReference type="SAM" id="MobiDB-lite"/>
    </source>
</evidence>
<keyword evidence="2" id="KW-0812">Transmembrane</keyword>
<accession>A0A6J4HUL8</accession>
<feature type="transmembrane region" description="Helical" evidence="2">
    <location>
        <begin position="76"/>
        <end position="99"/>
    </location>
</feature>
<evidence type="ECO:0000256" key="2">
    <source>
        <dbReference type="SAM" id="Phobius"/>
    </source>
</evidence>